<protein>
    <submittedName>
        <fullName evidence="1">Uncharacterized protein</fullName>
    </submittedName>
</protein>
<reference evidence="1" key="1">
    <citation type="journal article" date="2015" name="Nature">
        <title>Complex archaea that bridge the gap between prokaryotes and eukaryotes.</title>
        <authorList>
            <person name="Spang A."/>
            <person name="Saw J.H."/>
            <person name="Jorgensen S.L."/>
            <person name="Zaremba-Niedzwiedzka K."/>
            <person name="Martijn J."/>
            <person name="Lind A.E."/>
            <person name="van Eijk R."/>
            <person name="Schleper C."/>
            <person name="Guy L."/>
            <person name="Ettema T.J."/>
        </authorList>
    </citation>
    <scope>NUCLEOTIDE SEQUENCE</scope>
</reference>
<proteinExistence type="predicted"/>
<comment type="caution">
    <text evidence="1">The sequence shown here is derived from an EMBL/GenBank/DDBJ whole genome shotgun (WGS) entry which is preliminary data.</text>
</comment>
<sequence length="126" mass="13762">MSKILRAKGFAAADAVMPENVMVLGTAPDGIYLVLQDKGKVKKGDVIISTEGKHYYSLKTDGGGLRGKGKGNSYGGNPYQSLLVQRVSATLTIDTYKAPRVVKKKVVRKKATKKVAKKITRRRRRA</sequence>
<organism evidence="1">
    <name type="scientific">marine sediment metagenome</name>
    <dbReference type="NCBI Taxonomy" id="412755"/>
    <lineage>
        <taxon>unclassified sequences</taxon>
        <taxon>metagenomes</taxon>
        <taxon>ecological metagenomes</taxon>
    </lineage>
</organism>
<name>A0A0F9G5S4_9ZZZZ</name>
<dbReference type="AlphaFoldDB" id="A0A0F9G5S4"/>
<evidence type="ECO:0000313" key="1">
    <source>
        <dbReference type="EMBL" id="KKL64905.1"/>
    </source>
</evidence>
<dbReference type="EMBL" id="LAZR01027700">
    <property type="protein sequence ID" value="KKL64905.1"/>
    <property type="molecule type" value="Genomic_DNA"/>
</dbReference>
<accession>A0A0F9G5S4</accession>
<gene>
    <name evidence="1" type="ORF">LCGC14_2160370</name>
</gene>